<gene>
    <name evidence="1" type="ORF">LSALG_LOCUS35370</name>
</gene>
<dbReference type="Proteomes" id="UP001177003">
    <property type="component" value="Chromosome 8"/>
</dbReference>
<evidence type="ECO:0000313" key="1">
    <source>
        <dbReference type="EMBL" id="CAI9296507.1"/>
    </source>
</evidence>
<accession>A0AA35ZRE6</accession>
<organism evidence="1 2">
    <name type="scientific">Lactuca saligna</name>
    <name type="common">Willowleaf lettuce</name>
    <dbReference type="NCBI Taxonomy" id="75948"/>
    <lineage>
        <taxon>Eukaryota</taxon>
        <taxon>Viridiplantae</taxon>
        <taxon>Streptophyta</taxon>
        <taxon>Embryophyta</taxon>
        <taxon>Tracheophyta</taxon>
        <taxon>Spermatophyta</taxon>
        <taxon>Magnoliopsida</taxon>
        <taxon>eudicotyledons</taxon>
        <taxon>Gunneridae</taxon>
        <taxon>Pentapetalae</taxon>
        <taxon>asterids</taxon>
        <taxon>campanulids</taxon>
        <taxon>Asterales</taxon>
        <taxon>Asteraceae</taxon>
        <taxon>Cichorioideae</taxon>
        <taxon>Cichorieae</taxon>
        <taxon>Lactucinae</taxon>
        <taxon>Lactuca</taxon>
    </lineage>
</organism>
<dbReference type="EMBL" id="OX465084">
    <property type="protein sequence ID" value="CAI9296507.1"/>
    <property type="molecule type" value="Genomic_DNA"/>
</dbReference>
<keyword evidence="2" id="KW-1185">Reference proteome</keyword>
<name>A0AA35ZRE6_LACSI</name>
<evidence type="ECO:0000313" key="2">
    <source>
        <dbReference type="Proteomes" id="UP001177003"/>
    </source>
</evidence>
<sequence length="110" mass="12130">MIIGSHHPHFGDIIINRLHRVISLRTGGAIRCGGLIVIIARSLAAQSIQEYPFFTNESFCLTLQNLRAMQLLRTALGGYVWMQGHPTYFKVTGPDDIALADPIISSNTLP</sequence>
<reference evidence="1" key="1">
    <citation type="submission" date="2023-04" db="EMBL/GenBank/DDBJ databases">
        <authorList>
            <person name="Vijverberg K."/>
            <person name="Xiong W."/>
            <person name="Schranz E."/>
        </authorList>
    </citation>
    <scope>NUCLEOTIDE SEQUENCE</scope>
</reference>
<proteinExistence type="predicted"/>
<dbReference type="AlphaFoldDB" id="A0AA35ZRE6"/>
<protein>
    <submittedName>
        <fullName evidence="1">Uncharacterized protein</fullName>
    </submittedName>
</protein>